<dbReference type="Pfam" id="PF00294">
    <property type="entry name" value="PfkB"/>
    <property type="match status" value="1"/>
</dbReference>
<evidence type="ECO:0000313" key="7">
    <source>
        <dbReference type="EMBL" id="MBN7825255.1"/>
    </source>
</evidence>
<dbReference type="InterPro" id="IPR002173">
    <property type="entry name" value="Carboh/pur_kinase_PfkB_CS"/>
</dbReference>
<dbReference type="GO" id="GO:0005524">
    <property type="term" value="F:ATP binding"/>
    <property type="evidence" value="ECO:0007669"/>
    <property type="project" value="UniProtKB-KW"/>
</dbReference>
<evidence type="ECO:0000256" key="1">
    <source>
        <dbReference type="ARBA" id="ARBA00010688"/>
    </source>
</evidence>
<dbReference type="PANTHER" id="PTHR43085">
    <property type="entry name" value="HEXOKINASE FAMILY MEMBER"/>
    <property type="match status" value="1"/>
</dbReference>
<gene>
    <name evidence="7" type="ORF">J0A66_08490</name>
</gene>
<dbReference type="PROSITE" id="PS00584">
    <property type="entry name" value="PFKB_KINASES_2"/>
    <property type="match status" value="1"/>
</dbReference>
<evidence type="ECO:0000259" key="6">
    <source>
        <dbReference type="Pfam" id="PF00294"/>
    </source>
</evidence>
<reference evidence="7" key="1">
    <citation type="submission" date="2021-03" db="EMBL/GenBank/DDBJ databases">
        <title>novel species isolated from a fishpond in China.</title>
        <authorList>
            <person name="Lu H."/>
            <person name="Cai Z."/>
        </authorList>
    </citation>
    <scope>NUCLEOTIDE SEQUENCE</scope>
    <source>
        <strain evidence="7">JCM 30855</strain>
    </source>
</reference>
<dbReference type="InterPro" id="IPR011611">
    <property type="entry name" value="PfkB_dom"/>
</dbReference>
<organism evidence="7 8">
    <name type="scientific">Bowmanella dokdonensis</name>
    <dbReference type="NCBI Taxonomy" id="751969"/>
    <lineage>
        <taxon>Bacteria</taxon>
        <taxon>Pseudomonadati</taxon>
        <taxon>Pseudomonadota</taxon>
        <taxon>Gammaproteobacteria</taxon>
        <taxon>Alteromonadales</taxon>
        <taxon>Alteromonadaceae</taxon>
        <taxon>Bowmanella</taxon>
    </lineage>
</organism>
<dbReference type="RefSeq" id="WP_206573371.1">
    <property type="nucleotide sequence ID" value="NZ_JAFKCV010000004.1"/>
</dbReference>
<proteinExistence type="inferred from homology"/>
<dbReference type="CDD" id="cd01167">
    <property type="entry name" value="bac_FRK"/>
    <property type="match status" value="1"/>
</dbReference>
<comment type="similarity">
    <text evidence="1">Belongs to the carbohydrate kinase PfkB family.</text>
</comment>
<evidence type="ECO:0000256" key="4">
    <source>
        <dbReference type="ARBA" id="ARBA00022777"/>
    </source>
</evidence>
<evidence type="ECO:0000256" key="2">
    <source>
        <dbReference type="ARBA" id="ARBA00022679"/>
    </source>
</evidence>
<sequence>MKNILCFGEALIDFLNIGQTRQGPLTLPEFRQYPGGAPANAAVAVARLGGKAQFIGQVGNDPFGDFLEQALKAYGVDTRLLLKHPSAKTALAFVMLDEQGDRSFAFHRHETADLLFNSEQLQDQWFDKDDLLHICSNTLTTPEIARTTGQLVEMARGRGALVSFDVNLRHNLWPEGAADRQRVNQLVRRAHLVKFSRDELDYLAQGHEDAYLQQCLASGCRLLMVTDGANRIDFISTQGRGSLQPPAVKVADTTAGGDAFIGGLLYALSCMTSPPATLDDPATLKTLLAFAAQCGAIAVTRPGAFPALPDLPAVRDALQADGHDLNAFPSDLFRSLK</sequence>
<dbReference type="PANTHER" id="PTHR43085:SF1">
    <property type="entry name" value="PSEUDOURIDINE KINASE-RELATED"/>
    <property type="match status" value="1"/>
</dbReference>
<keyword evidence="5" id="KW-0067">ATP-binding</keyword>
<feature type="domain" description="Carbohydrate kinase PfkB" evidence="6">
    <location>
        <begin position="1"/>
        <end position="309"/>
    </location>
</feature>
<dbReference type="GO" id="GO:0016301">
    <property type="term" value="F:kinase activity"/>
    <property type="evidence" value="ECO:0007669"/>
    <property type="project" value="UniProtKB-KW"/>
</dbReference>
<dbReference type="EMBL" id="JAFKCV010000004">
    <property type="protein sequence ID" value="MBN7825255.1"/>
    <property type="molecule type" value="Genomic_DNA"/>
</dbReference>
<dbReference type="InterPro" id="IPR029056">
    <property type="entry name" value="Ribokinase-like"/>
</dbReference>
<dbReference type="SUPFAM" id="SSF53613">
    <property type="entry name" value="Ribokinase-like"/>
    <property type="match status" value="1"/>
</dbReference>
<evidence type="ECO:0000256" key="3">
    <source>
        <dbReference type="ARBA" id="ARBA00022741"/>
    </source>
</evidence>
<keyword evidence="3" id="KW-0547">Nucleotide-binding</keyword>
<dbReference type="AlphaFoldDB" id="A0A939INV8"/>
<name>A0A939INV8_9ALTE</name>
<keyword evidence="8" id="KW-1185">Reference proteome</keyword>
<comment type="caution">
    <text evidence="7">The sequence shown here is derived from an EMBL/GenBank/DDBJ whole genome shotgun (WGS) entry which is preliminary data.</text>
</comment>
<dbReference type="InterPro" id="IPR050306">
    <property type="entry name" value="PfkB_Carbo_kinase"/>
</dbReference>
<dbReference type="Proteomes" id="UP000664654">
    <property type="component" value="Unassembled WGS sequence"/>
</dbReference>
<accession>A0A939INV8</accession>
<dbReference type="Gene3D" id="3.40.1190.20">
    <property type="match status" value="1"/>
</dbReference>
<protein>
    <submittedName>
        <fullName evidence="7">Carbohydrate kinase</fullName>
    </submittedName>
</protein>
<keyword evidence="2" id="KW-0808">Transferase</keyword>
<evidence type="ECO:0000256" key="5">
    <source>
        <dbReference type="ARBA" id="ARBA00022840"/>
    </source>
</evidence>
<keyword evidence="4 7" id="KW-0418">Kinase</keyword>
<evidence type="ECO:0000313" key="8">
    <source>
        <dbReference type="Proteomes" id="UP000664654"/>
    </source>
</evidence>